<dbReference type="AlphaFoldDB" id="A0A8B7BA72"/>
<evidence type="ECO:0000313" key="5">
    <source>
        <dbReference type="RefSeq" id="XP_007957070.1"/>
    </source>
</evidence>
<feature type="region of interest" description="Disordered" evidence="2">
    <location>
        <begin position="350"/>
        <end position="392"/>
    </location>
</feature>
<reference evidence="5" key="1">
    <citation type="submission" date="2025-08" db="UniProtKB">
        <authorList>
            <consortium name="RefSeq"/>
        </authorList>
    </citation>
    <scope>IDENTIFICATION</scope>
</reference>
<keyword evidence="4" id="KW-1185">Reference proteome</keyword>
<organism evidence="4 5">
    <name type="scientific">Orycteropus afer afer</name>
    <dbReference type="NCBI Taxonomy" id="1230840"/>
    <lineage>
        <taxon>Eukaryota</taxon>
        <taxon>Metazoa</taxon>
        <taxon>Chordata</taxon>
        <taxon>Craniata</taxon>
        <taxon>Vertebrata</taxon>
        <taxon>Euteleostomi</taxon>
        <taxon>Mammalia</taxon>
        <taxon>Eutheria</taxon>
        <taxon>Afrotheria</taxon>
        <taxon>Tubulidentata</taxon>
        <taxon>Orycteropodidae</taxon>
        <taxon>Orycteropus</taxon>
    </lineage>
</organism>
<gene>
    <name evidence="5" type="primary">FAM13C</name>
</gene>
<comment type="similarity">
    <text evidence="1">Belongs to the FAM13 family.</text>
</comment>
<dbReference type="CTD" id="220965"/>
<dbReference type="PANTHER" id="PTHR15904:SF19">
    <property type="entry name" value="PROTEIN FAM13C"/>
    <property type="match status" value="1"/>
</dbReference>
<dbReference type="InterPro" id="IPR059029">
    <property type="entry name" value="FAM13A_dom"/>
</dbReference>
<feature type="compositionally biased region" description="Acidic residues" evidence="2">
    <location>
        <begin position="446"/>
        <end position="455"/>
    </location>
</feature>
<protein>
    <submittedName>
        <fullName evidence="5">Protein FAM13C</fullName>
    </submittedName>
</protein>
<feature type="compositionally biased region" description="Polar residues" evidence="2">
    <location>
        <begin position="263"/>
        <end position="274"/>
    </location>
</feature>
<evidence type="ECO:0000256" key="2">
    <source>
        <dbReference type="SAM" id="MobiDB-lite"/>
    </source>
</evidence>
<name>A0A8B7BA72_ORYAF</name>
<evidence type="ECO:0000256" key="1">
    <source>
        <dbReference type="ARBA" id="ARBA00007549"/>
    </source>
</evidence>
<dbReference type="Pfam" id="PF26116">
    <property type="entry name" value="FAM13A"/>
    <property type="match status" value="1"/>
</dbReference>
<feature type="region of interest" description="Disordered" evidence="2">
    <location>
        <begin position="446"/>
        <end position="477"/>
    </location>
</feature>
<feature type="compositionally biased region" description="Basic and acidic residues" evidence="2">
    <location>
        <begin position="98"/>
        <end position="111"/>
    </location>
</feature>
<proteinExistence type="inferred from homology"/>
<evidence type="ECO:0000313" key="4">
    <source>
        <dbReference type="Proteomes" id="UP000694850"/>
    </source>
</evidence>
<feature type="region of interest" description="Disordered" evidence="2">
    <location>
        <begin position="33"/>
        <end position="134"/>
    </location>
</feature>
<dbReference type="GeneID" id="103212970"/>
<dbReference type="PANTHER" id="PTHR15904">
    <property type="entry name" value="FAM13"/>
    <property type="match status" value="1"/>
</dbReference>
<feature type="domain" description="FAM13A-like" evidence="3">
    <location>
        <begin position="512"/>
        <end position="580"/>
    </location>
</feature>
<feature type="compositionally biased region" description="Polar residues" evidence="2">
    <location>
        <begin position="117"/>
        <end position="134"/>
    </location>
</feature>
<evidence type="ECO:0000259" key="3">
    <source>
        <dbReference type="Pfam" id="PF26116"/>
    </source>
</evidence>
<feature type="compositionally biased region" description="Basic and acidic residues" evidence="2">
    <location>
        <begin position="33"/>
        <end position="48"/>
    </location>
</feature>
<dbReference type="RefSeq" id="XP_007957070.1">
    <property type="nucleotide sequence ID" value="XM_007958879.2"/>
</dbReference>
<dbReference type="InterPro" id="IPR039102">
    <property type="entry name" value="FAM13"/>
</dbReference>
<dbReference type="OrthoDB" id="185175at2759"/>
<feature type="region of interest" description="Disordered" evidence="2">
    <location>
        <begin position="167"/>
        <end position="205"/>
    </location>
</feature>
<sequence>MFSCFCFSLQDNSFGSTAVTECDEDTVILHEDQTDCSSLRDENNKENYPDAGALLEEHPSPSQEPQQHAERTLPVDGVLRPSMGNFKSRKPKSIFRADNGRSHAENQETEHMVPGQSECQGRTGTPTHENPQNNTFRCQETVRLQPRLEQRAAFWPKDALDTQQDLTEEEAAQVHGVKDPEPASIQSVPGPADGADSEDPVPLHKDWQNEASEGLEDLQSIGTSRLLYHITDGDNPLLSPRCSIFSQSQRFNLDPESAPSPPSTQQFMMPRSSSRCSCGDGKELQTITQLTKHIQSLKRKIRKFEEKFEQEKKYRPSHGDKTSNPEVLKWMNDLAKGRKQLKELKLKLSEEQGTARKGPPRNLSCGQPIVPRENGKPEAAGPEPSSSGEETTDAVLKCLKEKREQLPPQEDTKVTKQDKNLIKPLYDRYRIIKQILSTPSLIPTIQEEEDSDEDYPQGSQQSSLLDPASHISTGDHLTYSSEIEPVRALLPDEKKEVKQPALSMSNLHEATMPVLLDHLRETRADKKRLRKALREFEEQFFKQTGRSPQKEDRIPMADEYYEYKHIKAKLRLLEVLISKQDVAKTI</sequence>
<feature type="region of interest" description="Disordered" evidence="2">
    <location>
        <begin position="251"/>
        <end position="274"/>
    </location>
</feature>
<dbReference type="Proteomes" id="UP000694850">
    <property type="component" value="Unplaced"/>
</dbReference>
<accession>A0A8B7BA72</accession>